<dbReference type="PANTHER" id="PTHR23236">
    <property type="entry name" value="EUKARYOTIC TRANSLATION INITIATION FACTOR 4B/4H"/>
    <property type="match status" value="1"/>
</dbReference>
<feature type="compositionally biased region" description="Low complexity" evidence="3">
    <location>
        <begin position="497"/>
        <end position="530"/>
    </location>
</feature>
<dbReference type="PROSITE" id="PS50102">
    <property type="entry name" value="RRM"/>
    <property type="match status" value="1"/>
</dbReference>
<feature type="region of interest" description="Disordered" evidence="3">
    <location>
        <begin position="156"/>
        <end position="584"/>
    </location>
</feature>
<feature type="compositionally biased region" description="Low complexity" evidence="3">
    <location>
        <begin position="232"/>
        <end position="242"/>
    </location>
</feature>
<dbReference type="GO" id="GO:0003723">
    <property type="term" value="F:RNA binding"/>
    <property type="evidence" value="ECO:0007669"/>
    <property type="project" value="UniProtKB-UniRule"/>
</dbReference>
<dbReference type="InterPro" id="IPR000504">
    <property type="entry name" value="RRM_dom"/>
</dbReference>
<protein>
    <recommendedName>
        <fullName evidence="4">RRM domain-containing protein</fullName>
    </recommendedName>
</protein>
<organism evidence="5 6">
    <name type="scientific">Jaminaea rosea</name>
    <dbReference type="NCBI Taxonomy" id="1569628"/>
    <lineage>
        <taxon>Eukaryota</taxon>
        <taxon>Fungi</taxon>
        <taxon>Dikarya</taxon>
        <taxon>Basidiomycota</taxon>
        <taxon>Ustilaginomycotina</taxon>
        <taxon>Exobasidiomycetes</taxon>
        <taxon>Microstromatales</taxon>
        <taxon>Microstromatales incertae sedis</taxon>
        <taxon>Jaminaea</taxon>
    </lineage>
</organism>
<dbReference type="InterPro" id="IPR035979">
    <property type="entry name" value="RBD_domain_sf"/>
</dbReference>
<evidence type="ECO:0000259" key="4">
    <source>
        <dbReference type="PROSITE" id="PS50102"/>
    </source>
</evidence>
<evidence type="ECO:0000256" key="1">
    <source>
        <dbReference type="ARBA" id="ARBA00022884"/>
    </source>
</evidence>
<feature type="compositionally biased region" description="Basic and acidic residues" evidence="3">
    <location>
        <begin position="274"/>
        <end position="288"/>
    </location>
</feature>
<evidence type="ECO:0000313" key="5">
    <source>
        <dbReference type="EMBL" id="PWN26003.1"/>
    </source>
</evidence>
<sequence length="584" mass="59140">MALTDFLQDESTGNWADDMDDLPIAPAPRDDRYGGGARRGGDYLASVPDRAERDRMMAAGGGGFGGAGMDRAPRPDLPLPDRPPYTAFLGSLSYDVTEGDIADYFAPHKAVSIRLVSDRDGKPKGFGYIEFEELDGLKEALVRSGGSLAGRNIRVGVAEPPKSGGPGGGFPSSAAEEASQWRRAGPLPPSEPAASSRPGMGGRERSGFGAPRGDGPSGFDNMEVGAGGRSGFGSRFQASPAGAGSGPGGFGAGAGPRDGPSSRMGPRPPVEPLEPTRGEVASDWRTGKPMEGPPSRRPGFGPAADGAPSSSGANRSPSMRGDATNVDEKYASQERMGFGSKFQATPPESPAMSNNTPRGPRGGFERKASGAAPLSAGPGDGADSWRSARAAPSPSAAPMSPPAPTERRKLDLKPRSAASATPATETPSSSSKSNPFGTAKPVDNAERERAIDERLRKEREQRAAEQEKVKAEKEKAMKDVPKGPRVDRDRTGPTSPPAGNAIAAATGAETAASTEAAPAAPAAAAPAKAKSPPPTGAWGGGRKASGALAAGGAAPANGASTTNGGSDAAVAEATEGVDKASISA</sequence>
<name>A0A316UQ48_9BASI</name>
<dbReference type="Pfam" id="PF00076">
    <property type="entry name" value="RRM_1"/>
    <property type="match status" value="1"/>
</dbReference>
<dbReference type="InterPro" id="IPR012677">
    <property type="entry name" value="Nucleotide-bd_a/b_plait_sf"/>
</dbReference>
<dbReference type="RefSeq" id="XP_025360615.1">
    <property type="nucleotide sequence ID" value="XM_025504784.1"/>
</dbReference>
<dbReference type="AlphaFoldDB" id="A0A316UQ48"/>
<feature type="compositionally biased region" description="Basic and acidic residues" evidence="3">
    <location>
        <begin position="405"/>
        <end position="414"/>
    </location>
</feature>
<dbReference type="Gene3D" id="3.30.70.330">
    <property type="match status" value="1"/>
</dbReference>
<accession>A0A316UQ48</accession>
<keyword evidence="6" id="KW-1185">Reference proteome</keyword>
<feature type="compositionally biased region" description="Gly residues" evidence="3">
    <location>
        <begin position="243"/>
        <end position="256"/>
    </location>
</feature>
<dbReference type="GO" id="GO:0005730">
    <property type="term" value="C:nucleolus"/>
    <property type="evidence" value="ECO:0007669"/>
    <property type="project" value="TreeGrafter"/>
</dbReference>
<proteinExistence type="predicted"/>
<dbReference type="SMART" id="SM00360">
    <property type="entry name" value="RRM"/>
    <property type="match status" value="1"/>
</dbReference>
<dbReference type="Proteomes" id="UP000245884">
    <property type="component" value="Unassembled WGS sequence"/>
</dbReference>
<evidence type="ECO:0000313" key="6">
    <source>
        <dbReference type="Proteomes" id="UP000245884"/>
    </source>
</evidence>
<feature type="compositionally biased region" description="Basic and acidic residues" evidence="3">
    <location>
        <begin position="443"/>
        <end position="491"/>
    </location>
</feature>
<dbReference type="EMBL" id="KZ819673">
    <property type="protein sequence ID" value="PWN26003.1"/>
    <property type="molecule type" value="Genomic_DNA"/>
</dbReference>
<evidence type="ECO:0000256" key="3">
    <source>
        <dbReference type="SAM" id="MobiDB-lite"/>
    </source>
</evidence>
<evidence type="ECO:0000256" key="2">
    <source>
        <dbReference type="PROSITE-ProRule" id="PRU00176"/>
    </source>
</evidence>
<feature type="region of interest" description="Disordered" evidence="3">
    <location>
        <begin position="1"/>
        <end position="51"/>
    </location>
</feature>
<dbReference type="OrthoDB" id="48651at2759"/>
<keyword evidence="1 2" id="KW-0694">RNA-binding</keyword>
<dbReference type="GeneID" id="37026607"/>
<dbReference type="SUPFAM" id="SSF54928">
    <property type="entry name" value="RNA-binding domain, RBD"/>
    <property type="match status" value="1"/>
</dbReference>
<feature type="compositionally biased region" description="Low complexity" evidence="3">
    <location>
        <begin position="298"/>
        <end position="313"/>
    </location>
</feature>
<feature type="compositionally biased region" description="Low complexity" evidence="3">
    <location>
        <begin position="415"/>
        <end position="438"/>
    </location>
</feature>
<dbReference type="PANTHER" id="PTHR23236:SF11">
    <property type="entry name" value="EUKARYOTIC TRANSLATION INITIATION FACTOR 4H"/>
    <property type="match status" value="1"/>
</dbReference>
<feature type="compositionally biased region" description="Low complexity" evidence="3">
    <location>
        <begin position="544"/>
        <end position="565"/>
    </location>
</feature>
<dbReference type="STRING" id="1569628.A0A316UQ48"/>
<gene>
    <name evidence="5" type="ORF">BDZ90DRAFT_228010</name>
</gene>
<reference evidence="5 6" key="1">
    <citation type="journal article" date="2018" name="Mol. Biol. Evol.">
        <title>Broad Genomic Sampling Reveals a Smut Pathogenic Ancestry of the Fungal Clade Ustilaginomycotina.</title>
        <authorList>
            <person name="Kijpornyongpan T."/>
            <person name="Mondo S.J."/>
            <person name="Barry K."/>
            <person name="Sandor L."/>
            <person name="Lee J."/>
            <person name="Lipzen A."/>
            <person name="Pangilinan J."/>
            <person name="LaButti K."/>
            <person name="Hainaut M."/>
            <person name="Henrissat B."/>
            <person name="Grigoriev I.V."/>
            <person name="Spatafora J.W."/>
            <person name="Aime M.C."/>
        </authorList>
    </citation>
    <scope>NUCLEOTIDE SEQUENCE [LARGE SCALE GENOMIC DNA]</scope>
    <source>
        <strain evidence="5 6">MCA 5214</strain>
    </source>
</reference>
<feature type="compositionally biased region" description="Low complexity" evidence="3">
    <location>
        <begin position="387"/>
        <end position="398"/>
    </location>
</feature>
<feature type="domain" description="RRM" evidence="4">
    <location>
        <begin position="85"/>
        <end position="160"/>
    </location>
</feature>